<evidence type="ECO:0000259" key="6">
    <source>
        <dbReference type="PROSITE" id="PS51779"/>
    </source>
</evidence>
<accession>A0ABV6YNZ4</accession>
<name>A0ABV6YNZ4_UNCEI</name>
<evidence type="ECO:0000313" key="7">
    <source>
        <dbReference type="EMBL" id="MFC1799779.1"/>
    </source>
</evidence>
<dbReference type="InterPro" id="IPR010827">
    <property type="entry name" value="BamA/TamA_POTRA"/>
</dbReference>
<dbReference type="PANTHER" id="PTHR12815">
    <property type="entry name" value="SORTING AND ASSEMBLY MACHINERY SAMM50 PROTEIN FAMILY MEMBER"/>
    <property type="match status" value="1"/>
</dbReference>
<dbReference type="Proteomes" id="UP001594288">
    <property type="component" value="Unassembled WGS sequence"/>
</dbReference>
<sequence length="455" mass="50844">MRVAQMMAKKLPGVGLTGLVVQVLVPGLLLLILQSALVLASESETPEQDALYGETIKEIRIVGAKYTKDFVIIRELKSKTGEPYIEANARRDVRRLKGLGIFADAKVYGEEEAGEVILFVEVRENLRFLPTVSMSISDENGISLGAGLKSVNLLGRAVYFSGVARFGGATTIEVTLRDPWLWGNHLGYQFEYFHRDRRNELYEFDEIADEGFFTLRSYVGERGRAGLRFSFQSIQSSEDGRTLAASNTDNVATVGLFLGYDTIDLASNPTSGWKNEIDVERSGLFNTNSDFWRTNIDLRRYFKLSKKNTIALSSLTTYTTGTVDEGIAAWQQFGLGGTNSVRGWDLGSQIGKNQLINTVEYRYMLMNTRAFSYFGITAFLGMQLTVFGDFGWAWKGEDQKEFSDTFIDGYGAGVRFLLPYVGVVRVDFGFGQPGGNIKVHLGSFEKQIKQRDRVR</sequence>
<dbReference type="Pfam" id="PF01103">
    <property type="entry name" value="Omp85"/>
    <property type="match status" value="1"/>
</dbReference>
<evidence type="ECO:0000256" key="5">
    <source>
        <dbReference type="ARBA" id="ARBA00023237"/>
    </source>
</evidence>
<dbReference type="PANTHER" id="PTHR12815:SF47">
    <property type="entry name" value="TRANSLOCATION AND ASSEMBLY MODULE SUBUNIT TAMA"/>
    <property type="match status" value="1"/>
</dbReference>
<dbReference type="InterPro" id="IPR034746">
    <property type="entry name" value="POTRA"/>
</dbReference>
<dbReference type="Gene3D" id="2.40.160.50">
    <property type="entry name" value="membrane protein fhac: a member of the omp85/tpsb transporter family"/>
    <property type="match status" value="1"/>
</dbReference>
<evidence type="ECO:0000313" key="8">
    <source>
        <dbReference type="Proteomes" id="UP001594288"/>
    </source>
</evidence>
<evidence type="ECO:0000256" key="3">
    <source>
        <dbReference type="ARBA" id="ARBA00022729"/>
    </source>
</evidence>
<keyword evidence="2" id="KW-0812">Transmembrane</keyword>
<protein>
    <submittedName>
        <fullName evidence="7">BamA/TamA family outer membrane protein</fullName>
    </submittedName>
</protein>
<organism evidence="7 8">
    <name type="scientific">Eiseniibacteriota bacterium</name>
    <dbReference type="NCBI Taxonomy" id="2212470"/>
    <lineage>
        <taxon>Bacteria</taxon>
        <taxon>Candidatus Eiseniibacteriota</taxon>
    </lineage>
</organism>
<evidence type="ECO:0000256" key="1">
    <source>
        <dbReference type="ARBA" id="ARBA00004370"/>
    </source>
</evidence>
<evidence type="ECO:0000256" key="4">
    <source>
        <dbReference type="ARBA" id="ARBA00023136"/>
    </source>
</evidence>
<dbReference type="InterPro" id="IPR039910">
    <property type="entry name" value="D15-like"/>
</dbReference>
<keyword evidence="8" id="KW-1185">Reference proteome</keyword>
<dbReference type="Gene3D" id="3.10.20.310">
    <property type="entry name" value="membrane protein fhac"/>
    <property type="match status" value="1"/>
</dbReference>
<dbReference type="PROSITE" id="PS51779">
    <property type="entry name" value="POTRA"/>
    <property type="match status" value="1"/>
</dbReference>
<evidence type="ECO:0000256" key="2">
    <source>
        <dbReference type="ARBA" id="ARBA00022692"/>
    </source>
</evidence>
<proteinExistence type="predicted"/>
<dbReference type="Pfam" id="PF07244">
    <property type="entry name" value="POTRA"/>
    <property type="match status" value="1"/>
</dbReference>
<dbReference type="EMBL" id="JBHPEI010000029">
    <property type="protein sequence ID" value="MFC1799779.1"/>
    <property type="molecule type" value="Genomic_DNA"/>
</dbReference>
<comment type="caution">
    <text evidence="7">The sequence shown here is derived from an EMBL/GenBank/DDBJ whole genome shotgun (WGS) entry which is preliminary data.</text>
</comment>
<reference evidence="7 8" key="1">
    <citation type="submission" date="2024-09" db="EMBL/GenBank/DDBJ databases">
        <authorList>
            <person name="D'Angelo T."/>
        </authorList>
    </citation>
    <scope>NUCLEOTIDE SEQUENCE [LARGE SCALE GENOMIC DNA]</scope>
    <source>
        <strain evidence="7">SAG AM-311-F02</strain>
    </source>
</reference>
<keyword evidence="3" id="KW-0732">Signal</keyword>
<gene>
    <name evidence="7" type="ORF">ACFL2Z_02575</name>
</gene>
<keyword evidence="5" id="KW-0998">Cell outer membrane</keyword>
<keyword evidence="4" id="KW-0472">Membrane</keyword>
<feature type="domain" description="POTRA" evidence="6">
    <location>
        <begin position="54"/>
        <end position="125"/>
    </location>
</feature>
<comment type="subcellular location">
    <subcellularLocation>
        <location evidence="1">Membrane</location>
    </subcellularLocation>
</comment>
<dbReference type="InterPro" id="IPR000184">
    <property type="entry name" value="Bac_surfAg_D15"/>
</dbReference>